<evidence type="ECO:0000256" key="1">
    <source>
        <dbReference type="ARBA" id="ARBA00004196"/>
    </source>
</evidence>
<dbReference type="PANTHER" id="PTHR46847:SF1">
    <property type="entry name" value="D-ALLOSE-BINDING PERIPLASMIC PROTEIN-RELATED"/>
    <property type="match status" value="1"/>
</dbReference>
<evidence type="ECO:0000259" key="6">
    <source>
        <dbReference type="Pfam" id="PF13407"/>
    </source>
</evidence>
<gene>
    <name evidence="7" type="ORF">QWZ16_18420</name>
</gene>
<name>A0ABT8BXN1_9VIBR</name>
<accession>A0ABT8BXN1</accession>
<protein>
    <recommendedName>
        <fullName evidence="3">Autoinducer 2-binding periplasmic protein LuxP</fullName>
    </recommendedName>
</protein>
<dbReference type="SUPFAM" id="SSF53822">
    <property type="entry name" value="Periplasmic binding protein-like I"/>
    <property type="match status" value="1"/>
</dbReference>
<organism evidence="7 8">
    <name type="scientific">Vibrio ostreicida</name>
    <dbReference type="NCBI Taxonomy" id="526588"/>
    <lineage>
        <taxon>Bacteria</taxon>
        <taxon>Pseudomonadati</taxon>
        <taxon>Pseudomonadota</taxon>
        <taxon>Gammaproteobacteria</taxon>
        <taxon>Vibrionales</taxon>
        <taxon>Vibrionaceae</taxon>
        <taxon>Vibrio</taxon>
    </lineage>
</organism>
<dbReference type="Gene3D" id="3.40.50.2300">
    <property type="match status" value="2"/>
</dbReference>
<dbReference type="CDD" id="cd06303">
    <property type="entry name" value="PBP1_LuxPQ_Quorum_Sensing"/>
    <property type="match status" value="1"/>
</dbReference>
<reference evidence="8" key="1">
    <citation type="journal article" date="2019" name="Int. J. Syst. Evol. Microbiol.">
        <title>The Global Catalogue of Microorganisms (GCM) 10K type strain sequencing project: providing services to taxonomists for standard genome sequencing and annotation.</title>
        <authorList>
            <consortium name="The Broad Institute Genomics Platform"/>
            <consortium name="The Broad Institute Genome Sequencing Center for Infectious Disease"/>
            <person name="Wu L."/>
            <person name="Ma J."/>
        </authorList>
    </citation>
    <scope>NUCLEOTIDE SEQUENCE [LARGE SCALE GENOMIC DNA]</scope>
    <source>
        <strain evidence="8">CECT 7398</strain>
    </source>
</reference>
<feature type="chain" id="PRO_5046194301" description="Autoinducer 2-binding periplasmic protein LuxP" evidence="5">
    <location>
        <begin position="20"/>
        <end position="365"/>
    </location>
</feature>
<sequence>MFTARMFALSLIVSPMSYAHNTQALNGYWQYDEYLDSNPMQKMLTDALSETVRKQPVPIAINQQDPVSIAVVYPGQQVSDYWVRNIRAFEARLDKLGIRYKINQVFTRPNLDIRQQSLSLLNAIKNEADYIIFTLDTTRHRKFIEHVLSSTETKLILQNITTPVRAWNTQQPFMYVGFDHIKGTRLLENYFKRTLPNKSRYSVLYFSEGYVSDARGDTFIEEMSHHDSYQLSSSYYTNASRDSGFRTALKALEKDPNIDFIYACSTDVALGAVDALKEKNRLDIIINGWGGGSAELKAIANGELDVTAMRMNDDTGIAMAEGIKWDLEGKNVPHVYSGDFELVTKEDSPAKVNEFKKRAFRYSDQ</sequence>
<comment type="caution">
    <text evidence="7">The sequence shown here is derived from an EMBL/GenBank/DDBJ whole genome shotgun (WGS) entry which is preliminary data.</text>
</comment>
<feature type="signal peptide" evidence="5">
    <location>
        <begin position="1"/>
        <end position="19"/>
    </location>
</feature>
<feature type="domain" description="Periplasmic binding protein" evidence="6">
    <location>
        <begin position="69"/>
        <end position="316"/>
    </location>
</feature>
<evidence type="ECO:0000313" key="8">
    <source>
        <dbReference type="Proteomes" id="UP001238540"/>
    </source>
</evidence>
<dbReference type="Pfam" id="PF13407">
    <property type="entry name" value="Peripla_BP_4"/>
    <property type="match status" value="1"/>
</dbReference>
<dbReference type="RefSeq" id="WP_170882674.1">
    <property type="nucleotide sequence ID" value="NZ_JABEYA020000005.1"/>
</dbReference>
<keyword evidence="8" id="KW-1185">Reference proteome</keyword>
<evidence type="ECO:0000256" key="2">
    <source>
        <dbReference type="ARBA" id="ARBA00007639"/>
    </source>
</evidence>
<proteinExistence type="inferred from homology"/>
<keyword evidence="4 5" id="KW-0732">Signal</keyword>
<dbReference type="InterPro" id="IPR025997">
    <property type="entry name" value="SBP_2_dom"/>
</dbReference>
<evidence type="ECO:0000256" key="5">
    <source>
        <dbReference type="SAM" id="SignalP"/>
    </source>
</evidence>
<evidence type="ECO:0000256" key="3">
    <source>
        <dbReference type="ARBA" id="ARBA00022181"/>
    </source>
</evidence>
<dbReference type="Proteomes" id="UP001238540">
    <property type="component" value="Unassembled WGS sequence"/>
</dbReference>
<dbReference type="InterPro" id="IPR028082">
    <property type="entry name" value="Peripla_BP_I"/>
</dbReference>
<evidence type="ECO:0000313" key="7">
    <source>
        <dbReference type="EMBL" id="MDN3611577.1"/>
    </source>
</evidence>
<comment type="subcellular location">
    <subcellularLocation>
        <location evidence="1">Cell envelope</location>
    </subcellularLocation>
</comment>
<dbReference type="EMBL" id="JAUFQC010000027">
    <property type="protein sequence ID" value="MDN3611577.1"/>
    <property type="molecule type" value="Genomic_DNA"/>
</dbReference>
<dbReference type="PANTHER" id="PTHR46847">
    <property type="entry name" value="D-ALLOSE-BINDING PERIPLASMIC PROTEIN-RELATED"/>
    <property type="match status" value="1"/>
</dbReference>
<evidence type="ECO:0000256" key="4">
    <source>
        <dbReference type="ARBA" id="ARBA00022729"/>
    </source>
</evidence>
<comment type="similarity">
    <text evidence="2">Belongs to the bacterial solute-binding protein 2 family.</text>
</comment>